<evidence type="ECO:0000313" key="5">
    <source>
        <dbReference type="Proteomes" id="UP000694386"/>
    </source>
</evidence>
<sequence>MAHGGASLRTSGPSVDPEILAFSGLRDSTDTAPKATRCLTEPSGSKYTQPPNPAPWKDPSHGPPRGEGGYLDESEAPSEESGADQELSRENETGHQEDGSPSFFFPFGLLGSPGIPEGTHSEEGDGSSSNFCHHCTSPSLEKDEELEEYDDKESLKFPTDFSRRQRHSFLTKKDTWDSGRRHPRSPGRHQLCRKRNQADKHRGLGLWGMEELCQLGQLICKTPGNSALVGEYVETCGHLIYACRQLKGSDLDLFRVWVGAWAGRLGGWTQVMVQFLSQSFSCAAGLFTHLLRPVGAFLLLALALLLGCLQLGWQFLVGLGDRLGWRDRTTRLVSWLDSPTVHRCLTLLRLEFPWVKPRTDKQGNGPAASGRYCQPEEEVARLLTMAGVPEDELNPFHVLGVEATASDMELKKAYRQLAAMVHPDKNHHPRAEEAFKVLRAAWDIVRSPERMAENELIRSVNEFLWTLQDDLKEAMNTLMCSRCQGKHRRFEVDREPKSARYCAECNRLHPAEEGDFWAESSMLGLKITYFALMNGKVYISEWAGCQRVGISPDTHPQSSLPYLIWFSGTGHARDPASPHPGPGATATSKPNSTVPKGEAKPKRRKKMRRPFQC</sequence>
<feature type="region of interest" description="Disordered" evidence="1">
    <location>
        <begin position="172"/>
        <end position="194"/>
    </location>
</feature>
<proteinExistence type="predicted"/>
<dbReference type="AlphaFoldDB" id="A0A8C2MZQ6"/>
<feature type="compositionally biased region" description="Acidic residues" evidence="1">
    <location>
        <begin position="70"/>
        <end position="83"/>
    </location>
</feature>
<dbReference type="Pfam" id="PF00226">
    <property type="entry name" value="DnaJ"/>
    <property type="match status" value="1"/>
</dbReference>
<feature type="compositionally biased region" description="Low complexity" evidence="1">
    <location>
        <begin position="99"/>
        <end position="114"/>
    </location>
</feature>
<dbReference type="Gene3D" id="1.10.287.110">
    <property type="entry name" value="DnaJ domain"/>
    <property type="match status" value="1"/>
</dbReference>
<evidence type="ECO:0000256" key="2">
    <source>
        <dbReference type="SAM" id="Phobius"/>
    </source>
</evidence>
<dbReference type="PANTHER" id="PTHR44665">
    <property type="entry name" value="DNAJ HOMOLOG SUBFAMILY C MEMBER 14"/>
    <property type="match status" value="1"/>
</dbReference>
<evidence type="ECO:0000313" key="4">
    <source>
        <dbReference type="Ensembl" id="ENSCGRP00001026352.1"/>
    </source>
</evidence>
<dbReference type="SUPFAM" id="SSF46565">
    <property type="entry name" value="Chaperone J-domain"/>
    <property type="match status" value="1"/>
</dbReference>
<accession>A0A8C2MZQ6</accession>
<dbReference type="Ensembl" id="ENSCGRT00001030598.1">
    <property type="protein sequence ID" value="ENSCGRP00001026352.1"/>
    <property type="gene ID" value="ENSCGRG00001023699.1"/>
</dbReference>
<keyword evidence="2" id="KW-1133">Transmembrane helix</keyword>
<dbReference type="InterPro" id="IPR052317">
    <property type="entry name" value="Viral_replicn-host_int_reg"/>
</dbReference>
<reference evidence="4" key="2">
    <citation type="submission" date="2025-09" db="UniProtKB">
        <authorList>
            <consortium name="Ensembl"/>
        </authorList>
    </citation>
    <scope>IDENTIFICATION</scope>
</reference>
<feature type="domain" description="J" evidence="3">
    <location>
        <begin position="394"/>
        <end position="450"/>
    </location>
</feature>
<dbReference type="Pfam" id="PF14901">
    <property type="entry name" value="Jiv90"/>
    <property type="match status" value="1"/>
</dbReference>
<dbReference type="CDD" id="cd06257">
    <property type="entry name" value="DnaJ"/>
    <property type="match status" value="1"/>
</dbReference>
<feature type="region of interest" description="Disordered" evidence="1">
    <location>
        <begin position="572"/>
        <end position="613"/>
    </location>
</feature>
<protein>
    <recommendedName>
        <fullName evidence="3">J domain-containing protein</fullName>
    </recommendedName>
</protein>
<reference evidence="4" key="1">
    <citation type="submission" date="2025-08" db="UniProtKB">
        <authorList>
            <consortium name="Ensembl"/>
        </authorList>
    </citation>
    <scope>IDENTIFICATION</scope>
</reference>
<dbReference type="InterPro" id="IPR001623">
    <property type="entry name" value="DnaJ_domain"/>
</dbReference>
<dbReference type="PANTHER" id="PTHR44665:SF1">
    <property type="entry name" value="DNAJ HOMOLOG SUBFAMILY C MEMBER 14"/>
    <property type="match status" value="1"/>
</dbReference>
<keyword evidence="2" id="KW-0472">Membrane</keyword>
<evidence type="ECO:0000259" key="3">
    <source>
        <dbReference type="PROSITE" id="PS50076"/>
    </source>
</evidence>
<dbReference type="InterPro" id="IPR032843">
    <property type="entry name" value="Jiv"/>
</dbReference>
<feature type="compositionally biased region" description="Basic and acidic residues" evidence="1">
    <location>
        <begin position="86"/>
        <end position="98"/>
    </location>
</feature>
<dbReference type="Proteomes" id="UP000694386">
    <property type="component" value="Unplaced"/>
</dbReference>
<name>A0A8C2MZQ6_CRIGR</name>
<dbReference type="PRINTS" id="PR00625">
    <property type="entry name" value="JDOMAIN"/>
</dbReference>
<dbReference type="GO" id="GO:0050780">
    <property type="term" value="F:dopamine receptor binding"/>
    <property type="evidence" value="ECO:0007669"/>
    <property type="project" value="TreeGrafter"/>
</dbReference>
<dbReference type="PROSITE" id="PS50076">
    <property type="entry name" value="DNAJ_2"/>
    <property type="match status" value="1"/>
</dbReference>
<dbReference type="InterPro" id="IPR036869">
    <property type="entry name" value="J_dom_sf"/>
</dbReference>
<feature type="region of interest" description="Disordered" evidence="1">
    <location>
        <begin position="1"/>
        <end position="136"/>
    </location>
</feature>
<feature type="compositionally biased region" description="Basic residues" evidence="1">
    <location>
        <begin position="601"/>
        <end position="613"/>
    </location>
</feature>
<dbReference type="SMART" id="SM00271">
    <property type="entry name" value="DnaJ"/>
    <property type="match status" value="1"/>
</dbReference>
<evidence type="ECO:0000256" key="1">
    <source>
        <dbReference type="SAM" id="MobiDB-lite"/>
    </source>
</evidence>
<keyword evidence="2" id="KW-0812">Transmembrane</keyword>
<feature type="compositionally biased region" description="Basic residues" evidence="1">
    <location>
        <begin position="181"/>
        <end position="194"/>
    </location>
</feature>
<feature type="compositionally biased region" description="Polar residues" evidence="1">
    <location>
        <begin position="585"/>
        <end position="594"/>
    </location>
</feature>
<feature type="transmembrane region" description="Helical" evidence="2">
    <location>
        <begin position="296"/>
        <end position="319"/>
    </location>
</feature>
<organism evidence="4 5">
    <name type="scientific">Cricetulus griseus</name>
    <name type="common">Chinese hamster</name>
    <name type="synonym">Cricetulus barabensis griseus</name>
    <dbReference type="NCBI Taxonomy" id="10029"/>
    <lineage>
        <taxon>Eukaryota</taxon>
        <taxon>Metazoa</taxon>
        <taxon>Chordata</taxon>
        <taxon>Craniata</taxon>
        <taxon>Vertebrata</taxon>
        <taxon>Euteleostomi</taxon>
        <taxon>Mammalia</taxon>
        <taxon>Eutheria</taxon>
        <taxon>Euarchontoglires</taxon>
        <taxon>Glires</taxon>
        <taxon>Rodentia</taxon>
        <taxon>Myomorpha</taxon>
        <taxon>Muroidea</taxon>
        <taxon>Cricetidae</taxon>
        <taxon>Cricetinae</taxon>
        <taxon>Cricetulus</taxon>
    </lineage>
</organism>